<name>A0A1H4IMK3_RHOJO</name>
<gene>
    <name evidence="1" type="ORF">SAMN04490220_0152</name>
</gene>
<organism evidence="1 2">
    <name type="scientific">Rhodococcus jostii</name>
    <dbReference type="NCBI Taxonomy" id="132919"/>
    <lineage>
        <taxon>Bacteria</taxon>
        <taxon>Bacillati</taxon>
        <taxon>Actinomycetota</taxon>
        <taxon>Actinomycetes</taxon>
        <taxon>Mycobacteriales</taxon>
        <taxon>Nocardiaceae</taxon>
        <taxon>Rhodococcus</taxon>
    </lineage>
</organism>
<accession>A0A1H4IMK3</accession>
<dbReference type="AlphaFoldDB" id="A0A1H4IMK3"/>
<dbReference type="Proteomes" id="UP000183407">
    <property type="component" value="Unassembled WGS sequence"/>
</dbReference>
<evidence type="ECO:0000313" key="1">
    <source>
        <dbReference type="EMBL" id="SEB34528.1"/>
    </source>
</evidence>
<protein>
    <submittedName>
        <fullName evidence="1">Uncharacterized protein</fullName>
    </submittedName>
</protein>
<proteinExistence type="predicted"/>
<reference evidence="2" key="1">
    <citation type="submission" date="2016-10" db="EMBL/GenBank/DDBJ databases">
        <authorList>
            <person name="Varghese N."/>
        </authorList>
    </citation>
    <scope>NUCLEOTIDE SEQUENCE [LARGE SCALE GENOMIC DNA]</scope>
    <source>
        <strain evidence="2">DSM 44719</strain>
    </source>
</reference>
<sequence length="95" mass="10378">MIAAHYPPSGGDAGWCSDLASQTPVVGEVFTLRRFDLTRKGTVDGNPPFRATGWRGSTPYRSSKHLTQRWGAATVSRRSPVATPFTSLSFHRVNS</sequence>
<dbReference type="EMBL" id="FNTL01000002">
    <property type="protein sequence ID" value="SEB34528.1"/>
    <property type="molecule type" value="Genomic_DNA"/>
</dbReference>
<evidence type="ECO:0000313" key="2">
    <source>
        <dbReference type="Proteomes" id="UP000183407"/>
    </source>
</evidence>